<sequence length="336" mass="38047">MSSGTSSGDGNEFLDVQFDAIWARFKPTDWPQLPEDLNNPAFPALSLFLDGGLPVVSPPLLPSAPGIIPEALESTTVLELTPKASFPLKVNKKRKLSVDPVAPLSTPFQWKPPVTQSAERIALANPLPATSSAPAPPNQPRPSPWNQNPLKVLLKLCTDRAQIIRDMATLGQEPLTPTLADLLTRPGVGSQAEYRRRIQVYRREIYHHENFVLTDPKLQYNEQKRTDVKTRLKYLFDRNKDPFWTQIWLLGWDPVQRQVHTKLFFDFMEPDQFQCAAWPELLGEVEGKWEIPHFTRIDLVGGRPCSIQALQETQAFLNEHDQGFKEAKIKLVLTTE</sequence>
<gene>
    <name evidence="2" type="ORF">BJ085DRAFT_34174</name>
</gene>
<name>A0A4V1J5E0_9FUNG</name>
<reference evidence="3" key="1">
    <citation type="journal article" date="2018" name="Nat. Microbiol.">
        <title>Leveraging single-cell genomics to expand the fungal tree of life.</title>
        <authorList>
            <person name="Ahrendt S.R."/>
            <person name="Quandt C.A."/>
            <person name="Ciobanu D."/>
            <person name="Clum A."/>
            <person name="Salamov A."/>
            <person name="Andreopoulos B."/>
            <person name="Cheng J.F."/>
            <person name="Woyke T."/>
            <person name="Pelin A."/>
            <person name="Henrissat B."/>
            <person name="Reynolds N.K."/>
            <person name="Benny G.L."/>
            <person name="Smith M.E."/>
            <person name="James T.Y."/>
            <person name="Grigoriev I.V."/>
        </authorList>
    </citation>
    <scope>NUCLEOTIDE SEQUENCE [LARGE SCALE GENOMIC DNA]</scope>
    <source>
        <strain evidence="3">RSA 468</strain>
    </source>
</reference>
<accession>A0A4V1J5E0</accession>
<protein>
    <submittedName>
        <fullName evidence="2">Uncharacterized protein</fullName>
    </submittedName>
</protein>
<feature type="compositionally biased region" description="Pro residues" evidence="1">
    <location>
        <begin position="134"/>
        <end position="143"/>
    </location>
</feature>
<proteinExistence type="predicted"/>
<dbReference type="EMBL" id="ML002335">
    <property type="protein sequence ID" value="RKP38729.1"/>
    <property type="molecule type" value="Genomic_DNA"/>
</dbReference>
<keyword evidence="3" id="KW-1185">Reference proteome</keyword>
<feature type="region of interest" description="Disordered" evidence="1">
    <location>
        <begin position="127"/>
        <end position="147"/>
    </location>
</feature>
<evidence type="ECO:0000313" key="3">
    <source>
        <dbReference type="Proteomes" id="UP000268162"/>
    </source>
</evidence>
<dbReference type="AlphaFoldDB" id="A0A4V1J5E0"/>
<dbReference type="Proteomes" id="UP000268162">
    <property type="component" value="Unassembled WGS sequence"/>
</dbReference>
<evidence type="ECO:0000256" key="1">
    <source>
        <dbReference type="SAM" id="MobiDB-lite"/>
    </source>
</evidence>
<evidence type="ECO:0000313" key="2">
    <source>
        <dbReference type="EMBL" id="RKP38729.1"/>
    </source>
</evidence>
<organism evidence="2 3">
    <name type="scientific">Dimargaris cristalligena</name>
    <dbReference type="NCBI Taxonomy" id="215637"/>
    <lineage>
        <taxon>Eukaryota</taxon>
        <taxon>Fungi</taxon>
        <taxon>Fungi incertae sedis</taxon>
        <taxon>Zoopagomycota</taxon>
        <taxon>Kickxellomycotina</taxon>
        <taxon>Dimargaritomycetes</taxon>
        <taxon>Dimargaritales</taxon>
        <taxon>Dimargaritaceae</taxon>
        <taxon>Dimargaris</taxon>
    </lineage>
</organism>